<evidence type="ECO:0000256" key="10">
    <source>
        <dbReference type="ARBA" id="ARBA00022989"/>
    </source>
</evidence>
<evidence type="ECO:0000256" key="12">
    <source>
        <dbReference type="ARBA" id="ARBA00023136"/>
    </source>
</evidence>
<evidence type="ECO:0000313" key="15">
    <source>
        <dbReference type="Proteomes" id="UP000789595"/>
    </source>
</evidence>
<organism evidence="14 15">
    <name type="scientific">Pelagomonas calceolata</name>
    <dbReference type="NCBI Taxonomy" id="35677"/>
    <lineage>
        <taxon>Eukaryota</taxon>
        <taxon>Sar</taxon>
        <taxon>Stramenopiles</taxon>
        <taxon>Ochrophyta</taxon>
        <taxon>Pelagophyceae</taxon>
        <taxon>Pelagomonadales</taxon>
        <taxon>Pelagomonadaceae</taxon>
        <taxon>Pelagomonas</taxon>
    </lineage>
</organism>
<sequence>MRAHVLRRLPGAALRRPTASAPHAAHYASAALRGGTARRSAALRAATPRRATLTMPSMRGVWTLTTAPDRDRQTYKRSITVGPEVAQALTVVPPVLLQGVFVSPLPAVRGYAQKGTTGDASVAPYALMVANGTVWLTYGVLIGAPTVALPNITAVSLGMYYTYTFHKHKPADAPFAPYVIAASSVAALAVGTALALEQEAAAHTVGLIGCGVLPAMFAGPLAAARKVISTKNAAAIPLAFTLFSTVNTITWIGYGLLVIDDVYIWGPNVIGLGAAFAQLGLVARYGRK</sequence>
<dbReference type="AlphaFoldDB" id="A0A8J2SRM1"/>
<dbReference type="GO" id="GO:0005886">
    <property type="term" value="C:plasma membrane"/>
    <property type="evidence" value="ECO:0007669"/>
    <property type="project" value="UniProtKB-SubCell"/>
</dbReference>
<feature type="transmembrane region" description="Helical" evidence="13">
    <location>
        <begin position="263"/>
        <end position="283"/>
    </location>
</feature>
<dbReference type="PANTHER" id="PTHR10791:SF30">
    <property type="entry name" value="SUGAR TRANSPORTER SWEET1"/>
    <property type="match status" value="1"/>
</dbReference>
<dbReference type="Gene3D" id="1.20.1280.290">
    <property type="match status" value="2"/>
</dbReference>
<evidence type="ECO:0000256" key="6">
    <source>
        <dbReference type="ARBA" id="ARBA00022475"/>
    </source>
</evidence>
<dbReference type="Pfam" id="PF03083">
    <property type="entry name" value="MtN3_slv"/>
    <property type="match status" value="2"/>
</dbReference>
<feature type="transmembrane region" description="Helical" evidence="13">
    <location>
        <begin position="135"/>
        <end position="163"/>
    </location>
</feature>
<gene>
    <name evidence="14" type="ORF">PECAL_4P03970</name>
</gene>
<keyword evidence="6" id="KW-1003">Cell membrane</keyword>
<evidence type="ECO:0000256" key="9">
    <source>
        <dbReference type="ARBA" id="ARBA00022737"/>
    </source>
</evidence>
<keyword evidence="12 13" id="KW-0472">Membrane</keyword>
<comment type="similarity">
    <text evidence="3">Belongs to the SWEET sugar transporter family.</text>
</comment>
<protein>
    <recommendedName>
        <fullName evidence="4">Sugar transporter SWEET1</fullName>
    </recommendedName>
</protein>
<dbReference type="GO" id="GO:0000139">
    <property type="term" value="C:Golgi membrane"/>
    <property type="evidence" value="ECO:0007669"/>
    <property type="project" value="UniProtKB-SubCell"/>
</dbReference>
<proteinExistence type="inferred from homology"/>
<dbReference type="InterPro" id="IPR004316">
    <property type="entry name" value="SWEET_rpt"/>
</dbReference>
<feature type="transmembrane region" description="Helical" evidence="13">
    <location>
        <begin position="235"/>
        <end position="257"/>
    </location>
</feature>
<dbReference type="GO" id="GO:0051119">
    <property type="term" value="F:sugar transmembrane transporter activity"/>
    <property type="evidence" value="ECO:0007669"/>
    <property type="project" value="InterPro"/>
</dbReference>
<dbReference type="EMBL" id="CAKKNE010000004">
    <property type="protein sequence ID" value="CAH0373216.1"/>
    <property type="molecule type" value="Genomic_DNA"/>
</dbReference>
<evidence type="ECO:0000256" key="4">
    <source>
        <dbReference type="ARBA" id="ARBA00021741"/>
    </source>
</evidence>
<comment type="subcellular location">
    <subcellularLocation>
        <location evidence="1">Cell membrane</location>
        <topology evidence="1">Multi-pass membrane protein</topology>
    </subcellularLocation>
    <subcellularLocation>
        <location evidence="2">Golgi apparatus membrane</location>
        <topology evidence="2">Multi-pass membrane protein</topology>
    </subcellularLocation>
</comment>
<keyword evidence="8 13" id="KW-0812">Transmembrane</keyword>
<feature type="transmembrane region" description="Helical" evidence="13">
    <location>
        <begin position="175"/>
        <end position="196"/>
    </location>
</feature>
<evidence type="ECO:0000256" key="2">
    <source>
        <dbReference type="ARBA" id="ARBA00004653"/>
    </source>
</evidence>
<accession>A0A8J2SRM1</accession>
<reference evidence="14" key="1">
    <citation type="submission" date="2021-11" db="EMBL/GenBank/DDBJ databases">
        <authorList>
            <consortium name="Genoscope - CEA"/>
            <person name="William W."/>
        </authorList>
    </citation>
    <scope>NUCLEOTIDE SEQUENCE</scope>
</reference>
<dbReference type="FunFam" id="1.20.1280.290:FF:000004">
    <property type="entry name" value="Sugar transporter SWEET"/>
    <property type="match status" value="1"/>
</dbReference>
<keyword evidence="5" id="KW-0813">Transport</keyword>
<evidence type="ECO:0000256" key="5">
    <source>
        <dbReference type="ARBA" id="ARBA00022448"/>
    </source>
</evidence>
<keyword evidence="10 13" id="KW-1133">Transmembrane helix</keyword>
<keyword evidence="15" id="KW-1185">Reference proteome</keyword>
<dbReference type="InterPro" id="IPR047664">
    <property type="entry name" value="SWEET"/>
</dbReference>
<dbReference type="OrthoDB" id="409725at2759"/>
<evidence type="ECO:0000256" key="11">
    <source>
        <dbReference type="ARBA" id="ARBA00023034"/>
    </source>
</evidence>
<keyword evidence="11" id="KW-0333">Golgi apparatus</keyword>
<evidence type="ECO:0000256" key="1">
    <source>
        <dbReference type="ARBA" id="ARBA00004651"/>
    </source>
</evidence>
<dbReference type="Proteomes" id="UP000789595">
    <property type="component" value="Unassembled WGS sequence"/>
</dbReference>
<evidence type="ECO:0000256" key="8">
    <source>
        <dbReference type="ARBA" id="ARBA00022692"/>
    </source>
</evidence>
<comment type="caution">
    <text evidence="14">The sequence shown here is derived from an EMBL/GenBank/DDBJ whole genome shotgun (WGS) entry which is preliminary data.</text>
</comment>
<evidence type="ECO:0000313" key="14">
    <source>
        <dbReference type="EMBL" id="CAH0373216.1"/>
    </source>
</evidence>
<keyword evidence="7" id="KW-0762">Sugar transport</keyword>
<evidence type="ECO:0000256" key="13">
    <source>
        <dbReference type="SAM" id="Phobius"/>
    </source>
</evidence>
<name>A0A8J2SRM1_9STRA</name>
<keyword evidence="9" id="KW-0677">Repeat</keyword>
<feature type="transmembrane region" description="Helical" evidence="13">
    <location>
        <begin position="202"/>
        <end position="223"/>
    </location>
</feature>
<dbReference type="PANTHER" id="PTHR10791">
    <property type="entry name" value="RAG1-ACTIVATING PROTEIN 1"/>
    <property type="match status" value="1"/>
</dbReference>
<evidence type="ECO:0000256" key="3">
    <source>
        <dbReference type="ARBA" id="ARBA00007809"/>
    </source>
</evidence>
<evidence type="ECO:0000256" key="7">
    <source>
        <dbReference type="ARBA" id="ARBA00022597"/>
    </source>
</evidence>